<dbReference type="PROSITE" id="PS00086">
    <property type="entry name" value="CYTOCHROME_P450"/>
    <property type="match status" value="1"/>
</dbReference>
<accession>A0A6J6UC75</accession>
<dbReference type="InterPro" id="IPR036396">
    <property type="entry name" value="Cyt_P450_sf"/>
</dbReference>
<evidence type="ECO:0000256" key="1">
    <source>
        <dbReference type="ARBA" id="ARBA00010617"/>
    </source>
</evidence>
<sequence length="406" mass="43851">MISQAQVTDGTNMLRQLQFPAGALITMEDLQDSGREHVLDRLREQEPVTWLPALGGWLITSREGAREMLLPKAGATVEVSENMVRASLGKMMLTVDAPAHDRLRAPFERPFRAREAEHAFGDFIRGQADALIDRFADEGKAELHSAFAAEFAVAVAGHVIGLPLGESAKIDAYYADFAAAMVYDGDPEPVKRADLAREQLDKLLLAGLNAHRSSGAASLTNEVLASSDNELSDEEVVAQLRVVMFGAVETIQASVMSTLLLLLTHPDALSQCLTDRSLILGAVDEAIRLIPPVAFIERWMGRPFTACGVTIDAGEFVGISVIAVNRDPAVFADPLTFDIHRANAKHGLGFSAGEHHCLGVHLARTQTAIAVDKLLSRLPNLTLVAAVPPAGFAFRRPGSLELSWRV</sequence>
<dbReference type="Pfam" id="PF00067">
    <property type="entry name" value="p450"/>
    <property type="match status" value="1"/>
</dbReference>
<protein>
    <submittedName>
        <fullName evidence="2">Unannotated protein</fullName>
    </submittedName>
</protein>
<dbReference type="GO" id="GO:0016705">
    <property type="term" value="F:oxidoreductase activity, acting on paired donors, with incorporation or reduction of molecular oxygen"/>
    <property type="evidence" value="ECO:0007669"/>
    <property type="project" value="InterPro"/>
</dbReference>
<name>A0A6J6UC75_9ZZZZ</name>
<evidence type="ECO:0000313" key="2">
    <source>
        <dbReference type="EMBL" id="CAB4756177.1"/>
    </source>
</evidence>
<dbReference type="GO" id="GO:0004497">
    <property type="term" value="F:monooxygenase activity"/>
    <property type="evidence" value="ECO:0007669"/>
    <property type="project" value="InterPro"/>
</dbReference>
<dbReference type="InterPro" id="IPR002397">
    <property type="entry name" value="Cyt_P450_B"/>
</dbReference>
<dbReference type="GO" id="GO:0005506">
    <property type="term" value="F:iron ion binding"/>
    <property type="evidence" value="ECO:0007669"/>
    <property type="project" value="InterPro"/>
</dbReference>
<reference evidence="2" key="1">
    <citation type="submission" date="2020-05" db="EMBL/GenBank/DDBJ databases">
        <authorList>
            <person name="Chiriac C."/>
            <person name="Salcher M."/>
            <person name="Ghai R."/>
            <person name="Kavagutti S V."/>
        </authorList>
    </citation>
    <scope>NUCLEOTIDE SEQUENCE</scope>
</reference>
<dbReference type="AlphaFoldDB" id="A0A6J6UC75"/>
<dbReference type="EMBL" id="CAEZZA010000169">
    <property type="protein sequence ID" value="CAB4756177.1"/>
    <property type="molecule type" value="Genomic_DNA"/>
</dbReference>
<dbReference type="SUPFAM" id="SSF48264">
    <property type="entry name" value="Cytochrome P450"/>
    <property type="match status" value="1"/>
</dbReference>
<organism evidence="2">
    <name type="scientific">freshwater metagenome</name>
    <dbReference type="NCBI Taxonomy" id="449393"/>
    <lineage>
        <taxon>unclassified sequences</taxon>
        <taxon>metagenomes</taxon>
        <taxon>ecological metagenomes</taxon>
    </lineage>
</organism>
<proteinExistence type="inferred from homology"/>
<gene>
    <name evidence="2" type="ORF">UFOPK2809_01145</name>
</gene>
<comment type="similarity">
    <text evidence="1">Belongs to the cytochrome P450 family.</text>
</comment>
<dbReference type="PANTHER" id="PTHR46696">
    <property type="entry name" value="P450, PUTATIVE (EUROFUNG)-RELATED"/>
    <property type="match status" value="1"/>
</dbReference>
<dbReference type="InterPro" id="IPR017972">
    <property type="entry name" value="Cyt_P450_CS"/>
</dbReference>
<dbReference type="InterPro" id="IPR001128">
    <property type="entry name" value="Cyt_P450"/>
</dbReference>
<dbReference type="GO" id="GO:0020037">
    <property type="term" value="F:heme binding"/>
    <property type="evidence" value="ECO:0007669"/>
    <property type="project" value="InterPro"/>
</dbReference>
<dbReference type="PANTHER" id="PTHR46696:SF1">
    <property type="entry name" value="CYTOCHROME P450 YJIB-RELATED"/>
    <property type="match status" value="1"/>
</dbReference>
<dbReference type="PRINTS" id="PR00359">
    <property type="entry name" value="BP450"/>
</dbReference>
<dbReference type="Gene3D" id="1.10.630.10">
    <property type="entry name" value="Cytochrome P450"/>
    <property type="match status" value="1"/>
</dbReference>